<sequence>MEKCATTSCVKRIKAYLELRGVRVLILNTDPSESNCDAFVAALFEDDGAPRYFRKRYRSASLEGTNYLQYPITIETHETNPNNLSPTGGYYGGDDGEDDDKDGETGGSLEAITSKEAKSESQRLAQKYWCKVLGIEATETRTAPSERQRMREEKRAGELGIDVTGLRRMQGEKLAGELGIEATETETVVSVLTRKRQEKLAGKRGIKATETETVVSVLKRMQD</sequence>
<evidence type="ECO:0000313" key="3">
    <source>
        <dbReference type="Proteomes" id="UP001165082"/>
    </source>
</evidence>
<proteinExistence type="predicted"/>
<dbReference type="Proteomes" id="UP001165082">
    <property type="component" value="Unassembled WGS sequence"/>
</dbReference>
<comment type="caution">
    <text evidence="2">The sequence shown here is derived from an EMBL/GenBank/DDBJ whole genome shotgun (WGS) entry which is preliminary data.</text>
</comment>
<protein>
    <submittedName>
        <fullName evidence="2">Uncharacterized protein</fullName>
    </submittedName>
</protein>
<organism evidence="2 3">
    <name type="scientific">Triparma retinervis</name>
    <dbReference type="NCBI Taxonomy" id="2557542"/>
    <lineage>
        <taxon>Eukaryota</taxon>
        <taxon>Sar</taxon>
        <taxon>Stramenopiles</taxon>
        <taxon>Ochrophyta</taxon>
        <taxon>Bolidophyceae</taxon>
        <taxon>Parmales</taxon>
        <taxon>Triparmaceae</taxon>
        <taxon>Triparma</taxon>
    </lineage>
</organism>
<reference evidence="2" key="1">
    <citation type="submission" date="2022-07" db="EMBL/GenBank/DDBJ databases">
        <title>Genome analysis of Parmales, a sister group of diatoms, reveals the evolutionary specialization of diatoms from phago-mixotrophs to photoautotrophs.</title>
        <authorList>
            <person name="Ban H."/>
            <person name="Sato S."/>
            <person name="Yoshikawa S."/>
            <person name="Kazumasa Y."/>
            <person name="Nakamura Y."/>
            <person name="Ichinomiya M."/>
            <person name="Saitoh K."/>
            <person name="Sato N."/>
            <person name="Blanc-Mathieu R."/>
            <person name="Endo H."/>
            <person name="Kuwata A."/>
            <person name="Ogata H."/>
        </authorList>
    </citation>
    <scope>NUCLEOTIDE SEQUENCE</scope>
</reference>
<accession>A0A9W6ZGV6</accession>
<dbReference type="AlphaFoldDB" id="A0A9W6ZGV6"/>
<feature type="non-terminal residue" evidence="2">
    <location>
        <position position="1"/>
    </location>
</feature>
<feature type="region of interest" description="Disordered" evidence="1">
    <location>
        <begin position="77"/>
        <end position="118"/>
    </location>
</feature>
<gene>
    <name evidence="2" type="ORF">TrRE_jg8222</name>
</gene>
<evidence type="ECO:0000256" key="1">
    <source>
        <dbReference type="SAM" id="MobiDB-lite"/>
    </source>
</evidence>
<name>A0A9W6ZGV6_9STRA</name>
<evidence type="ECO:0000313" key="2">
    <source>
        <dbReference type="EMBL" id="GMH51037.1"/>
    </source>
</evidence>
<keyword evidence="3" id="KW-1185">Reference proteome</keyword>
<dbReference type="EMBL" id="BRXZ01005845">
    <property type="protein sequence ID" value="GMH51037.1"/>
    <property type="molecule type" value="Genomic_DNA"/>
</dbReference>